<reference evidence="15 16" key="1">
    <citation type="submission" date="2023-01" db="EMBL/GenBank/DDBJ databases">
        <title>Analysis of 21 Apiospora genomes using comparative genomics revels a genus with tremendous synthesis potential of carbohydrate active enzymes and secondary metabolites.</title>
        <authorList>
            <person name="Sorensen T."/>
        </authorList>
    </citation>
    <scope>NUCLEOTIDE SEQUENCE [LARGE SCALE GENOMIC DNA]</scope>
    <source>
        <strain evidence="15 16">CBS 24483</strain>
    </source>
</reference>
<evidence type="ECO:0000256" key="2">
    <source>
        <dbReference type="ARBA" id="ARBA00006278"/>
    </source>
</evidence>
<dbReference type="InterPro" id="IPR051410">
    <property type="entry name" value="Ferric/Cupric_Reductase"/>
</dbReference>
<evidence type="ECO:0000256" key="6">
    <source>
        <dbReference type="ARBA" id="ARBA00022989"/>
    </source>
</evidence>
<feature type="region of interest" description="Disordered" evidence="11">
    <location>
        <begin position="532"/>
        <end position="563"/>
    </location>
</feature>
<comment type="caution">
    <text evidence="15">The sequence shown here is derived from an EMBL/GenBank/DDBJ whole genome shotgun (WGS) entry which is preliminary data.</text>
</comment>
<keyword evidence="16" id="KW-1185">Reference proteome</keyword>
<keyword evidence="13" id="KW-0732">Signal</keyword>
<dbReference type="Pfam" id="PF08030">
    <property type="entry name" value="NAD_binding_6"/>
    <property type="match status" value="1"/>
</dbReference>
<dbReference type="SFLD" id="SFLDG01168">
    <property type="entry name" value="Ferric_reductase_subgroup_(FRE"/>
    <property type="match status" value="1"/>
</dbReference>
<evidence type="ECO:0000259" key="14">
    <source>
        <dbReference type="PROSITE" id="PS51384"/>
    </source>
</evidence>
<keyword evidence="6 12" id="KW-1133">Transmembrane helix</keyword>
<name>A0ABR1PXJ0_9PEZI</name>
<gene>
    <name evidence="15" type="ORF">PG986_011573</name>
</gene>
<feature type="domain" description="FAD-binding FR-type" evidence="14">
    <location>
        <begin position="449"/>
        <end position="625"/>
    </location>
</feature>
<keyword evidence="8" id="KW-0406">Ion transport</keyword>
<dbReference type="Pfam" id="PF01794">
    <property type="entry name" value="Ferric_reduct"/>
    <property type="match status" value="1"/>
</dbReference>
<comment type="subcellular location">
    <subcellularLocation>
        <location evidence="1">Membrane</location>
        <topology evidence="1">Multi-pass membrane protein</topology>
    </subcellularLocation>
</comment>
<dbReference type="InterPro" id="IPR017927">
    <property type="entry name" value="FAD-bd_FR_type"/>
</dbReference>
<dbReference type="PANTHER" id="PTHR32361">
    <property type="entry name" value="FERRIC/CUPRIC REDUCTASE TRANSMEMBRANE COMPONENT"/>
    <property type="match status" value="1"/>
</dbReference>
<feature type="chain" id="PRO_5045324912" description="FAD-binding FR-type domain-containing protein" evidence="13">
    <location>
        <begin position="24"/>
        <end position="805"/>
    </location>
</feature>
<keyword evidence="3" id="KW-0813">Transport</keyword>
<evidence type="ECO:0000256" key="4">
    <source>
        <dbReference type="ARBA" id="ARBA00022692"/>
    </source>
</evidence>
<dbReference type="Pfam" id="PF08022">
    <property type="entry name" value="FAD_binding_8"/>
    <property type="match status" value="1"/>
</dbReference>
<keyword evidence="10" id="KW-0325">Glycoprotein</keyword>
<dbReference type="PROSITE" id="PS51384">
    <property type="entry name" value="FAD_FR"/>
    <property type="match status" value="1"/>
</dbReference>
<evidence type="ECO:0000256" key="12">
    <source>
        <dbReference type="SAM" id="Phobius"/>
    </source>
</evidence>
<dbReference type="EMBL" id="JAQQWE010000008">
    <property type="protein sequence ID" value="KAK7942460.1"/>
    <property type="molecule type" value="Genomic_DNA"/>
</dbReference>
<accession>A0ABR1PXJ0</accession>
<evidence type="ECO:0000256" key="11">
    <source>
        <dbReference type="SAM" id="MobiDB-lite"/>
    </source>
</evidence>
<feature type="compositionally biased region" description="Polar residues" evidence="11">
    <location>
        <begin position="532"/>
        <end position="542"/>
    </location>
</feature>
<dbReference type="GeneID" id="92080857"/>
<protein>
    <recommendedName>
        <fullName evidence="14">FAD-binding FR-type domain-containing protein</fullName>
    </recommendedName>
</protein>
<dbReference type="Gene3D" id="3.40.50.80">
    <property type="entry name" value="Nucleotide-binding domain of ferredoxin-NADP reductase (FNR) module"/>
    <property type="match status" value="1"/>
</dbReference>
<evidence type="ECO:0000256" key="3">
    <source>
        <dbReference type="ARBA" id="ARBA00022448"/>
    </source>
</evidence>
<evidence type="ECO:0000256" key="10">
    <source>
        <dbReference type="ARBA" id="ARBA00023180"/>
    </source>
</evidence>
<feature type="transmembrane region" description="Helical" evidence="12">
    <location>
        <begin position="381"/>
        <end position="403"/>
    </location>
</feature>
<sequence length="805" mass="87545">MYESGFFTVLAWALLPLPPPASGFQHGIVGFGIDLYQDLCCQACHDALSTLFLSCTAFMDQPEGGGGSDGGMSSTGGMGMDMDMPMGMTSDECRATNQPWLQTMAHCIRSRCNDDGYPFEKQLQCFGKHAVAGALQPTFQESLPPAAPTLELPADAMWLNATSLVNGDGYYSIHGTLGEFAREEYLHSRYAVVICLLTIGTVLACGLFSQITGRFPSFQKHLQASKLRSKLRQSLLLPALAGPRHLEPLPGKVGYVPNRALSLFIAVYVALNVVLSAVSFRSFQPNIYWFSSGFELCEYVGNRTGILSLVNVSIAVLFAGRNSLLLAVTGWSQTTSLTFHRWAARVATVQAVVHSIVYTLAYFEPGYGGAKEYAAKAAEPYFYWGIIATIAMCLAVAFAILPFRIRFYEAFLITHIALIILTLAATWYHLVPHFGFDYGYQVWLYIAFAFWGADRLARVARLLYYNSIGSSPRAVVEAIPDCNILQITVFPRTTAGFGPGQHSFLYFPGLGKFWESHPFSVAGWTSGNSMLPTSSGPDSMSNGKEEAGAATAASVASRNGETKRVPKVCTNAHETHITKRPSIRFLTRVHAGATASLQRRVLSSSAPRLEMTVFNEGPYAGHAVAHQVLLATDTVVCVIGGIGITNALGFVQAYHHALRVRGSDAGEEEGLRGTGGRGIMRKTNRFILAWSAREVPLIEHVKRNFLHGVERVEYMFWCTGSSLPSAQSSEPKDEGVALEPTPTPAAIQEGRMDTGKVIRSAVEAGRHTTVISCGPGAMTDEVRGHVVTCVKDGFKVDLIEEAYAW</sequence>
<evidence type="ECO:0000256" key="8">
    <source>
        <dbReference type="ARBA" id="ARBA00023065"/>
    </source>
</evidence>
<dbReference type="InterPro" id="IPR039261">
    <property type="entry name" value="FNR_nucleotide-bd"/>
</dbReference>
<evidence type="ECO:0000256" key="7">
    <source>
        <dbReference type="ARBA" id="ARBA00023002"/>
    </source>
</evidence>
<keyword evidence="7" id="KW-0560">Oxidoreductase</keyword>
<organism evidence="15 16">
    <name type="scientific">Apiospora aurea</name>
    <dbReference type="NCBI Taxonomy" id="335848"/>
    <lineage>
        <taxon>Eukaryota</taxon>
        <taxon>Fungi</taxon>
        <taxon>Dikarya</taxon>
        <taxon>Ascomycota</taxon>
        <taxon>Pezizomycotina</taxon>
        <taxon>Sordariomycetes</taxon>
        <taxon>Xylariomycetidae</taxon>
        <taxon>Amphisphaeriales</taxon>
        <taxon>Apiosporaceae</taxon>
        <taxon>Apiospora</taxon>
    </lineage>
</organism>
<evidence type="ECO:0000313" key="15">
    <source>
        <dbReference type="EMBL" id="KAK7942460.1"/>
    </source>
</evidence>
<dbReference type="InterPro" id="IPR013121">
    <property type="entry name" value="Fe_red_NAD-bd_6"/>
</dbReference>
<dbReference type="InterPro" id="IPR013112">
    <property type="entry name" value="FAD-bd_8"/>
</dbReference>
<dbReference type="PANTHER" id="PTHR32361:SF9">
    <property type="entry name" value="FERRIC REDUCTASE TRANSMEMBRANE COMPONENT 3-RELATED"/>
    <property type="match status" value="1"/>
</dbReference>
<feature type="transmembrane region" description="Helical" evidence="12">
    <location>
        <begin position="300"/>
        <end position="321"/>
    </location>
</feature>
<feature type="transmembrane region" description="Helical" evidence="12">
    <location>
        <begin position="410"/>
        <end position="430"/>
    </location>
</feature>
<evidence type="ECO:0000256" key="13">
    <source>
        <dbReference type="SAM" id="SignalP"/>
    </source>
</evidence>
<feature type="transmembrane region" description="Helical" evidence="12">
    <location>
        <begin position="190"/>
        <end position="211"/>
    </location>
</feature>
<keyword evidence="4 12" id="KW-0812">Transmembrane</keyword>
<evidence type="ECO:0000313" key="16">
    <source>
        <dbReference type="Proteomes" id="UP001391051"/>
    </source>
</evidence>
<dbReference type="Proteomes" id="UP001391051">
    <property type="component" value="Unassembled WGS sequence"/>
</dbReference>
<feature type="transmembrane region" description="Helical" evidence="12">
    <location>
        <begin position="260"/>
        <end position="280"/>
    </location>
</feature>
<evidence type="ECO:0000256" key="9">
    <source>
        <dbReference type="ARBA" id="ARBA00023136"/>
    </source>
</evidence>
<keyword evidence="5" id="KW-0249">Electron transport</keyword>
<dbReference type="RefSeq" id="XP_066694491.1">
    <property type="nucleotide sequence ID" value="XM_066847795.1"/>
</dbReference>
<proteinExistence type="inferred from homology"/>
<evidence type="ECO:0000256" key="1">
    <source>
        <dbReference type="ARBA" id="ARBA00004141"/>
    </source>
</evidence>
<keyword evidence="9 12" id="KW-0472">Membrane</keyword>
<comment type="similarity">
    <text evidence="2">Belongs to the ferric reductase (FRE) family.</text>
</comment>
<feature type="transmembrane region" description="Helical" evidence="12">
    <location>
        <begin position="342"/>
        <end position="361"/>
    </location>
</feature>
<dbReference type="SFLD" id="SFLDS00052">
    <property type="entry name" value="Ferric_Reductase_Domain"/>
    <property type="match status" value="1"/>
</dbReference>
<dbReference type="CDD" id="cd06186">
    <property type="entry name" value="NOX_Duox_like_FAD_NADP"/>
    <property type="match status" value="1"/>
</dbReference>
<evidence type="ECO:0000256" key="5">
    <source>
        <dbReference type="ARBA" id="ARBA00022982"/>
    </source>
</evidence>
<feature type="signal peptide" evidence="13">
    <location>
        <begin position="1"/>
        <end position="23"/>
    </location>
</feature>
<dbReference type="InterPro" id="IPR013130">
    <property type="entry name" value="Fe3_Rdtase_TM_dom"/>
</dbReference>